<accession>A0A3M7SMB1</accession>
<sequence>MKLGVGSFEHFLIKLNKKYFKIIPTFLCSESFLIKSLPLMPKIKGRVLASELKSWFQVDSSSSELKSEF</sequence>
<keyword evidence="2" id="KW-1185">Reference proteome</keyword>
<proteinExistence type="predicted"/>
<evidence type="ECO:0000313" key="2">
    <source>
        <dbReference type="Proteomes" id="UP000276133"/>
    </source>
</evidence>
<dbReference type="AlphaFoldDB" id="A0A3M7SMB1"/>
<dbReference type="EMBL" id="REGN01001117">
    <property type="protein sequence ID" value="RNA36889.1"/>
    <property type="molecule type" value="Genomic_DNA"/>
</dbReference>
<protein>
    <submittedName>
        <fullName evidence="1">Uncharacterized protein</fullName>
    </submittedName>
</protein>
<reference evidence="1 2" key="1">
    <citation type="journal article" date="2018" name="Sci. Rep.">
        <title>Genomic signatures of local adaptation to the degree of environmental predictability in rotifers.</title>
        <authorList>
            <person name="Franch-Gras L."/>
            <person name="Hahn C."/>
            <person name="Garcia-Roger E.M."/>
            <person name="Carmona M.J."/>
            <person name="Serra M."/>
            <person name="Gomez A."/>
        </authorList>
    </citation>
    <scope>NUCLEOTIDE SEQUENCE [LARGE SCALE GENOMIC DNA]</scope>
    <source>
        <strain evidence="1">HYR1</strain>
    </source>
</reference>
<organism evidence="1 2">
    <name type="scientific">Brachionus plicatilis</name>
    <name type="common">Marine rotifer</name>
    <name type="synonym">Brachionus muelleri</name>
    <dbReference type="NCBI Taxonomy" id="10195"/>
    <lineage>
        <taxon>Eukaryota</taxon>
        <taxon>Metazoa</taxon>
        <taxon>Spiralia</taxon>
        <taxon>Gnathifera</taxon>
        <taxon>Rotifera</taxon>
        <taxon>Eurotatoria</taxon>
        <taxon>Monogononta</taxon>
        <taxon>Pseudotrocha</taxon>
        <taxon>Ploima</taxon>
        <taxon>Brachionidae</taxon>
        <taxon>Brachionus</taxon>
    </lineage>
</organism>
<name>A0A3M7SMB1_BRAPC</name>
<evidence type="ECO:0000313" key="1">
    <source>
        <dbReference type="EMBL" id="RNA36889.1"/>
    </source>
</evidence>
<gene>
    <name evidence="1" type="ORF">BpHYR1_025968</name>
</gene>
<comment type="caution">
    <text evidence="1">The sequence shown here is derived from an EMBL/GenBank/DDBJ whole genome shotgun (WGS) entry which is preliminary data.</text>
</comment>
<dbReference type="Proteomes" id="UP000276133">
    <property type="component" value="Unassembled WGS sequence"/>
</dbReference>